<dbReference type="Pfam" id="PF13419">
    <property type="entry name" value="HAD_2"/>
    <property type="match status" value="1"/>
</dbReference>
<dbReference type="EMBL" id="JAOQKJ010000007">
    <property type="protein sequence ID" value="MCU6744811.1"/>
    <property type="molecule type" value="Genomic_DNA"/>
</dbReference>
<dbReference type="InterPro" id="IPR006439">
    <property type="entry name" value="HAD-SF_hydro_IA"/>
</dbReference>
<comment type="caution">
    <text evidence="1">The sequence shown here is derived from an EMBL/GenBank/DDBJ whole genome shotgun (WGS) entry which is preliminary data.</text>
</comment>
<dbReference type="CDD" id="cd07505">
    <property type="entry name" value="HAD_BPGM-like"/>
    <property type="match status" value="1"/>
</dbReference>
<dbReference type="SFLD" id="SFLDS00003">
    <property type="entry name" value="Haloacid_Dehalogenase"/>
    <property type="match status" value="1"/>
</dbReference>
<accession>A0ABT2T3H4</accession>
<dbReference type="InterPro" id="IPR036412">
    <property type="entry name" value="HAD-like_sf"/>
</dbReference>
<dbReference type="Gene3D" id="3.40.50.1000">
    <property type="entry name" value="HAD superfamily/HAD-like"/>
    <property type="match status" value="1"/>
</dbReference>
<dbReference type="InterPro" id="IPR023198">
    <property type="entry name" value="PGP-like_dom2"/>
</dbReference>
<evidence type="ECO:0000313" key="1">
    <source>
        <dbReference type="EMBL" id="MCU6744811.1"/>
    </source>
</evidence>
<name>A0ABT2T3H4_9FIRM</name>
<dbReference type="InterPro" id="IPR041492">
    <property type="entry name" value="HAD_2"/>
</dbReference>
<dbReference type="SUPFAM" id="SSF56784">
    <property type="entry name" value="HAD-like"/>
    <property type="match status" value="1"/>
</dbReference>
<dbReference type="InterPro" id="IPR023214">
    <property type="entry name" value="HAD_sf"/>
</dbReference>
<dbReference type="SFLD" id="SFLDG01129">
    <property type="entry name" value="C1.5:_HAD__Beta-PGM__Phosphata"/>
    <property type="match status" value="1"/>
</dbReference>
<dbReference type="RefSeq" id="WP_262574920.1">
    <property type="nucleotide sequence ID" value="NZ_JAOQKJ010000007.1"/>
</dbReference>
<protein>
    <submittedName>
        <fullName evidence="1">HAD family phosphatase</fullName>
    </submittedName>
</protein>
<proteinExistence type="predicted"/>
<dbReference type="NCBIfam" id="TIGR01509">
    <property type="entry name" value="HAD-SF-IA-v3"/>
    <property type="match status" value="1"/>
</dbReference>
<organism evidence="1 2">
    <name type="scientific">Suilimivivens aceti</name>
    <dbReference type="NCBI Taxonomy" id="2981774"/>
    <lineage>
        <taxon>Bacteria</taxon>
        <taxon>Bacillati</taxon>
        <taxon>Bacillota</taxon>
        <taxon>Clostridia</taxon>
        <taxon>Lachnospirales</taxon>
        <taxon>Lachnospiraceae</taxon>
        <taxon>Suilimivivens</taxon>
    </lineage>
</organism>
<gene>
    <name evidence="1" type="ORF">OCV77_09910</name>
</gene>
<reference evidence="1 2" key="1">
    <citation type="journal article" date="2021" name="ISME Commun">
        <title>Automated analysis of genomic sequences facilitates high-throughput and comprehensive description of bacteria.</title>
        <authorList>
            <person name="Hitch T.C.A."/>
        </authorList>
    </citation>
    <scope>NUCLEOTIDE SEQUENCE [LARGE SCALE GENOMIC DNA]</scope>
    <source>
        <strain evidence="1 2">Sanger_18</strain>
    </source>
</reference>
<evidence type="ECO:0000313" key="2">
    <source>
        <dbReference type="Proteomes" id="UP001652432"/>
    </source>
</evidence>
<sequence>MQFSFIFDMDGLILDTETIARKVWPIVYNFISEQEADDDYLHVVGKSNAAIISYLSAKYPDQPIKEINSHIDEEIVRYVSAHGAGIKGGVLTLLDFLDDHHIKKAVATSSHREVASALLSKENLLHRFDTIVCGNEVERSKPYPDIFLEASRRLNTPPSHCYVCEDSYNGIRAAHNGDFIPIMVPDQIAPDKEMQEKAFRIYSCISDIIPYLKETYHLV</sequence>
<keyword evidence="2" id="KW-1185">Reference proteome</keyword>
<dbReference type="PANTHER" id="PTHR18901">
    <property type="entry name" value="2-DEOXYGLUCOSE-6-PHOSPHATE PHOSPHATASE 2"/>
    <property type="match status" value="1"/>
</dbReference>
<dbReference type="PANTHER" id="PTHR18901:SF38">
    <property type="entry name" value="PSEUDOURIDINE-5'-PHOSPHATASE"/>
    <property type="match status" value="1"/>
</dbReference>
<dbReference type="Gene3D" id="1.10.150.240">
    <property type="entry name" value="Putative phosphatase, domain 2"/>
    <property type="match status" value="1"/>
</dbReference>
<dbReference type="Proteomes" id="UP001652432">
    <property type="component" value="Unassembled WGS sequence"/>
</dbReference>